<dbReference type="PANTHER" id="PTHR47723:SF19">
    <property type="entry name" value="POLYNUCLEOTIDYL TRANSFERASE, RIBONUCLEASE H-LIKE SUPERFAMILY PROTEIN"/>
    <property type="match status" value="1"/>
</dbReference>
<sequence>MLGINSVCSLRLNLLVSGDDCIWKSIHKSRTLPRIKSFLWLVCKDRVLTNAERLRRHNIANTTECVCCGARVEDLDHLLCQCPFAKEVWEPRVFDPNDLQHESVESCSQRIVDEVCRDASLTSLGRMLVIRQRSRSDVWKPPASNRVKLNIDGARRTSDDTASCEGVFLDSSGTWVTGFSKYVGKCSALEVEFWAIFESILHFLNILVLC</sequence>
<dbReference type="CDD" id="cd06222">
    <property type="entry name" value="RNase_H_like"/>
    <property type="match status" value="1"/>
</dbReference>
<dbReference type="Pfam" id="PF13966">
    <property type="entry name" value="zf-RVT"/>
    <property type="match status" value="1"/>
</dbReference>
<accession>A0ABR2CQH3</accession>
<keyword evidence="3" id="KW-1185">Reference proteome</keyword>
<feature type="domain" description="Reverse transcriptase zinc-binding" evidence="1">
    <location>
        <begin position="21"/>
        <end position="89"/>
    </location>
</feature>
<protein>
    <recommendedName>
        <fullName evidence="1">Reverse transcriptase zinc-binding domain-containing protein</fullName>
    </recommendedName>
</protein>
<reference evidence="2 3" key="1">
    <citation type="journal article" date="2024" name="G3 (Bethesda)">
        <title>Genome assembly of Hibiscus sabdariffa L. provides insights into metabolisms of medicinal natural products.</title>
        <authorList>
            <person name="Kim T."/>
        </authorList>
    </citation>
    <scope>NUCLEOTIDE SEQUENCE [LARGE SCALE GENOMIC DNA]</scope>
    <source>
        <strain evidence="2">TK-2024</strain>
        <tissue evidence="2">Old leaves</tissue>
    </source>
</reference>
<proteinExistence type="predicted"/>
<name>A0ABR2CQH3_9ROSI</name>
<dbReference type="InterPro" id="IPR026960">
    <property type="entry name" value="RVT-Znf"/>
</dbReference>
<gene>
    <name evidence="2" type="ORF">V6N12_066556</name>
</gene>
<evidence type="ECO:0000313" key="2">
    <source>
        <dbReference type="EMBL" id="KAK8521986.1"/>
    </source>
</evidence>
<dbReference type="InterPro" id="IPR053151">
    <property type="entry name" value="RNase_H-like"/>
</dbReference>
<evidence type="ECO:0000313" key="3">
    <source>
        <dbReference type="Proteomes" id="UP001472677"/>
    </source>
</evidence>
<evidence type="ECO:0000259" key="1">
    <source>
        <dbReference type="Pfam" id="PF13966"/>
    </source>
</evidence>
<organism evidence="2 3">
    <name type="scientific">Hibiscus sabdariffa</name>
    <name type="common">roselle</name>
    <dbReference type="NCBI Taxonomy" id="183260"/>
    <lineage>
        <taxon>Eukaryota</taxon>
        <taxon>Viridiplantae</taxon>
        <taxon>Streptophyta</taxon>
        <taxon>Embryophyta</taxon>
        <taxon>Tracheophyta</taxon>
        <taxon>Spermatophyta</taxon>
        <taxon>Magnoliopsida</taxon>
        <taxon>eudicotyledons</taxon>
        <taxon>Gunneridae</taxon>
        <taxon>Pentapetalae</taxon>
        <taxon>rosids</taxon>
        <taxon>malvids</taxon>
        <taxon>Malvales</taxon>
        <taxon>Malvaceae</taxon>
        <taxon>Malvoideae</taxon>
        <taxon>Hibiscus</taxon>
    </lineage>
</organism>
<dbReference type="InterPro" id="IPR044730">
    <property type="entry name" value="RNase_H-like_dom_plant"/>
</dbReference>
<dbReference type="Proteomes" id="UP001472677">
    <property type="component" value="Unassembled WGS sequence"/>
</dbReference>
<dbReference type="PANTHER" id="PTHR47723">
    <property type="entry name" value="OS05G0353850 PROTEIN"/>
    <property type="match status" value="1"/>
</dbReference>
<comment type="caution">
    <text evidence="2">The sequence shown here is derived from an EMBL/GenBank/DDBJ whole genome shotgun (WGS) entry which is preliminary data.</text>
</comment>
<dbReference type="EMBL" id="JBBPBM010000046">
    <property type="protein sequence ID" value="KAK8521986.1"/>
    <property type="molecule type" value="Genomic_DNA"/>
</dbReference>